<accession>A0A504JK46</accession>
<dbReference type="AlphaFoldDB" id="A0A504JK46"/>
<feature type="coiled-coil region" evidence="1">
    <location>
        <begin position="39"/>
        <end position="101"/>
    </location>
</feature>
<comment type="caution">
    <text evidence="3">The sequence shown here is derived from an EMBL/GenBank/DDBJ whole genome shotgun (WGS) entry which is preliminary data.</text>
</comment>
<feature type="transmembrane region" description="Helical" evidence="2">
    <location>
        <begin position="6"/>
        <end position="26"/>
    </location>
</feature>
<evidence type="ECO:0000256" key="1">
    <source>
        <dbReference type="SAM" id="Coils"/>
    </source>
</evidence>
<gene>
    <name evidence="3" type="ORF">FHK87_05880</name>
</gene>
<keyword evidence="1" id="KW-0175">Coiled coil</keyword>
<evidence type="ECO:0000313" key="4">
    <source>
        <dbReference type="Proteomes" id="UP000315540"/>
    </source>
</evidence>
<dbReference type="EMBL" id="VFWZ01000002">
    <property type="protein sequence ID" value="TPN87119.1"/>
    <property type="molecule type" value="Genomic_DNA"/>
</dbReference>
<sequence>MKQYKWILPLIAIAGVVIALFFIIPAEDDVIDQIQKIEIEELKRENKTLIQTNELLDSKVEILESMADSLTVLINVDQEVIEKLKERKDEKVSAIDDFTDDELYQYFARFDTKNKGN</sequence>
<keyword evidence="2" id="KW-0472">Membrane</keyword>
<dbReference type="Proteomes" id="UP000315540">
    <property type="component" value="Unassembled WGS sequence"/>
</dbReference>
<dbReference type="OrthoDB" id="1165016at2"/>
<organism evidence="3 4">
    <name type="scientific">Aquimarina algicola</name>
    <dbReference type="NCBI Taxonomy" id="2589995"/>
    <lineage>
        <taxon>Bacteria</taxon>
        <taxon>Pseudomonadati</taxon>
        <taxon>Bacteroidota</taxon>
        <taxon>Flavobacteriia</taxon>
        <taxon>Flavobacteriales</taxon>
        <taxon>Flavobacteriaceae</taxon>
        <taxon>Aquimarina</taxon>
    </lineage>
</organism>
<proteinExistence type="predicted"/>
<keyword evidence="2" id="KW-1133">Transmembrane helix</keyword>
<dbReference type="RefSeq" id="WP_140591331.1">
    <property type="nucleotide sequence ID" value="NZ_VFWZ01000002.1"/>
</dbReference>
<evidence type="ECO:0000313" key="3">
    <source>
        <dbReference type="EMBL" id="TPN87119.1"/>
    </source>
</evidence>
<name>A0A504JK46_9FLAO</name>
<protein>
    <submittedName>
        <fullName evidence="3">Uncharacterized protein</fullName>
    </submittedName>
</protein>
<evidence type="ECO:0000256" key="2">
    <source>
        <dbReference type="SAM" id="Phobius"/>
    </source>
</evidence>
<keyword evidence="2" id="KW-0812">Transmembrane</keyword>
<reference evidence="3 4" key="1">
    <citation type="submission" date="2019-06" db="EMBL/GenBank/DDBJ databases">
        <authorList>
            <person name="Meng X."/>
        </authorList>
    </citation>
    <scope>NUCLEOTIDE SEQUENCE [LARGE SCALE GENOMIC DNA]</scope>
    <source>
        <strain evidence="3 4">M625</strain>
    </source>
</reference>
<keyword evidence="4" id="KW-1185">Reference proteome</keyword>